<evidence type="ECO:0000256" key="8">
    <source>
        <dbReference type="SAM" id="Phobius"/>
    </source>
</evidence>
<dbReference type="InterPro" id="IPR047462">
    <property type="entry name" value="Dpy19"/>
</dbReference>
<feature type="transmembrane region" description="Helical" evidence="8">
    <location>
        <begin position="202"/>
        <end position="223"/>
    </location>
</feature>
<keyword evidence="6 8" id="KW-1133">Transmembrane helix</keyword>
<evidence type="ECO:0000256" key="2">
    <source>
        <dbReference type="ARBA" id="ARBA00008744"/>
    </source>
</evidence>
<comment type="subcellular location">
    <subcellularLocation>
        <location evidence="1">Membrane</location>
        <topology evidence="1">Multi-pass membrane protein</topology>
    </subcellularLocation>
</comment>
<dbReference type="Pfam" id="PF10034">
    <property type="entry name" value="Dpy19"/>
    <property type="match status" value="1"/>
</dbReference>
<dbReference type="CDD" id="cd20177">
    <property type="entry name" value="Dpy19"/>
    <property type="match status" value="1"/>
</dbReference>
<evidence type="ECO:0000256" key="5">
    <source>
        <dbReference type="ARBA" id="ARBA00022692"/>
    </source>
</evidence>
<keyword evidence="9" id="KW-1185">Reference proteome</keyword>
<keyword evidence="3" id="KW-0328">Glycosyltransferase</keyword>
<evidence type="ECO:0000256" key="3">
    <source>
        <dbReference type="ARBA" id="ARBA00022676"/>
    </source>
</evidence>
<feature type="transmembrane region" description="Helical" evidence="8">
    <location>
        <begin position="455"/>
        <end position="474"/>
    </location>
</feature>
<dbReference type="PANTHER" id="PTHR31488">
    <property type="entry name" value="DPY-19-LIKE 1, LIKE (H. SAPIENS)"/>
    <property type="match status" value="1"/>
</dbReference>
<reference evidence="10" key="1">
    <citation type="submission" date="2025-08" db="UniProtKB">
        <authorList>
            <consortium name="RefSeq"/>
        </authorList>
    </citation>
    <scope>IDENTIFICATION</scope>
</reference>
<comment type="similarity">
    <text evidence="2">Belongs to the dpy-19 family.</text>
</comment>
<gene>
    <name evidence="10" type="primary">LOC107268906</name>
</gene>
<protein>
    <submittedName>
        <fullName evidence="10">Probable C-mannosyltransferase DPY19L1 isoform X1</fullName>
    </submittedName>
</protein>
<dbReference type="KEGG" id="ccin:107268906"/>
<feature type="transmembrane region" description="Helical" evidence="8">
    <location>
        <begin position="66"/>
        <end position="85"/>
    </location>
</feature>
<dbReference type="AlphaFoldDB" id="A0AAJ7BYK7"/>
<evidence type="ECO:0000256" key="6">
    <source>
        <dbReference type="ARBA" id="ARBA00022989"/>
    </source>
</evidence>
<keyword evidence="4" id="KW-0808">Transferase</keyword>
<proteinExistence type="inferred from homology"/>
<dbReference type="InterPro" id="IPR018732">
    <property type="entry name" value="Dpy-19/Dpy-19-like"/>
</dbReference>
<feature type="transmembrane region" description="Helical" evidence="8">
    <location>
        <begin position="347"/>
        <end position="371"/>
    </location>
</feature>
<feature type="transmembrane region" description="Helical" evidence="8">
    <location>
        <begin position="494"/>
        <end position="512"/>
    </location>
</feature>
<keyword evidence="7 8" id="KW-0472">Membrane</keyword>
<dbReference type="RefSeq" id="XP_015597630.1">
    <property type="nucleotide sequence ID" value="XM_015742144.2"/>
</dbReference>
<evidence type="ECO:0000256" key="4">
    <source>
        <dbReference type="ARBA" id="ARBA00022679"/>
    </source>
</evidence>
<accession>A0AAJ7BYK7</accession>
<dbReference type="Proteomes" id="UP000694920">
    <property type="component" value="Unplaced"/>
</dbReference>
<keyword evidence="5 8" id="KW-0812">Transmembrane</keyword>
<name>A0AAJ7BYK7_CEPCN</name>
<dbReference type="GO" id="GO:0000030">
    <property type="term" value="F:mannosyltransferase activity"/>
    <property type="evidence" value="ECO:0007669"/>
    <property type="project" value="InterPro"/>
</dbReference>
<dbReference type="PANTHER" id="PTHR31488:SF1">
    <property type="entry name" value="C-MANNOSYLTRANSFERASE DPY19L1"/>
    <property type="match status" value="1"/>
</dbReference>
<evidence type="ECO:0000256" key="7">
    <source>
        <dbReference type="ARBA" id="ARBA00023136"/>
    </source>
</evidence>
<evidence type="ECO:0000256" key="1">
    <source>
        <dbReference type="ARBA" id="ARBA00004141"/>
    </source>
</evidence>
<evidence type="ECO:0000313" key="10">
    <source>
        <dbReference type="RefSeq" id="XP_015597630.1"/>
    </source>
</evidence>
<feature type="transmembrane region" description="Helical" evidence="8">
    <location>
        <begin position="299"/>
        <end position="327"/>
    </location>
</feature>
<dbReference type="GO" id="GO:0005637">
    <property type="term" value="C:nuclear inner membrane"/>
    <property type="evidence" value="ECO:0007669"/>
    <property type="project" value="TreeGrafter"/>
</dbReference>
<evidence type="ECO:0000313" key="9">
    <source>
        <dbReference type="Proteomes" id="UP000694920"/>
    </source>
</evidence>
<dbReference type="GeneID" id="107268906"/>
<organism evidence="9 10">
    <name type="scientific">Cephus cinctus</name>
    <name type="common">Wheat stem sawfly</name>
    <dbReference type="NCBI Taxonomy" id="211228"/>
    <lineage>
        <taxon>Eukaryota</taxon>
        <taxon>Metazoa</taxon>
        <taxon>Ecdysozoa</taxon>
        <taxon>Arthropoda</taxon>
        <taxon>Hexapoda</taxon>
        <taxon>Insecta</taxon>
        <taxon>Pterygota</taxon>
        <taxon>Neoptera</taxon>
        <taxon>Endopterygota</taxon>
        <taxon>Hymenoptera</taxon>
        <taxon>Cephoidea</taxon>
        <taxon>Cephidae</taxon>
        <taxon>Cephus</taxon>
    </lineage>
</organism>
<sequence length="740" mass="85697">MYCDVRDAPVCCNHLFVAASFMQQWPETQRNIVTCLCLSMAAKGERTGSERKRKPIDKNGKEPSSIYYRLAIYFLALGFGILHQWHVSTLFENDRHFSHLSEIEREMSFRTEMGMYYSYYKTISESKNFMEGFSRITRDNLTEYPNVIDASKKYNLYPEIIIGHLYHVAKTLGLLSKQQCWQIERGDNLPPVTSCEGLAVPVYFYLEIVWYCAACTGAILFLYGCRLSDSVYGGTIAILCFFYNHNECTRVQWTPPLRESFAYPALLFQMYSVTVAIKDYRTGQTTIKHPCRDKIYLRIFIGTLLSLLTWQFSQFVFTTQIIALLILKWLMILPKELYSNIILMHMLPLVIVAIITQNVFLVCSLYACLLICNDISAFLLSKVSRFLDQSKLSVLEMIGTVVLTRLLKFYLLDSMDDAHVFNILRSKLTGYKDFHTLLYTCSVEFDFLQYDTYEIIVKTLLLPSAILAGFLIVYSWYRNYRINKNYLKWVEADVAYNALQTGAFILMAVFIMRLKLFMTPHLCLFAGTVSSKKYLEKVGLRSEKIRGALVFLLLAGMAYHGVKNLQKERGFIGEYSNVEQEELFEWIKENTPRTAAFAGKMSLMANLMLSTGRPIVNNPYYEDKEMRERTINVYQIFGRNDLASVYDILKTMQVDYVVLEEVLCFGLGKVKEGCRMVDLWDVNDNGRQKQAGKSSICPILFRGSAHPFRRVFVNRSFAVLRLDYSKYVELKPRVIKYYKS</sequence>